<sequence>TGQSGGSLLSLSDAVSQAARTAGVRPMTSAEHLQDDLETEELKEAYAEQVKTDIKKRVREDPDFNSQQFPNAHRAFSSDS</sequence>
<feature type="compositionally biased region" description="Low complexity" evidence="1">
    <location>
        <begin position="1"/>
        <end position="12"/>
    </location>
</feature>
<reference evidence="3" key="1">
    <citation type="submission" date="2022-08" db="EMBL/GenBank/DDBJ databases">
        <title>Genome sequencing of akame (Lates japonicus).</title>
        <authorList>
            <person name="Hashiguchi Y."/>
            <person name="Takahashi H."/>
        </authorList>
    </citation>
    <scope>NUCLEOTIDE SEQUENCE</scope>
    <source>
        <strain evidence="3">Kochi</strain>
    </source>
</reference>
<evidence type="ECO:0000256" key="1">
    <source>
        <dbReference type="SAM" id="MobiDB-lite"/>
    </source>
</evidence>
<protein>
    <submittedName>
        <fullName evidence="3">Large proline-rich protein BAG6-like isoform X1</fullName>
    </submittedName>
</protein>
<feature type="region of interest" description="Disordered" evidence="1">
    <location>
        <begin position="59"/>
        <end position="80"/>
    </location>
</feature>
<feature type="domain" description="Bag6 BAG-similar" evidence="2">
    <location>
        <begin position="8"/>
        <end position="59"/>
    </location>
</feature>
<dbReference type="EMBL" id="BRZM01000016">
    <property type="protein sequence ID" value="GLD53108.1"/>
    <property type="molecule type" value="Genomic_DNA"/>
</dbReference>
<accession>A0AAD3MFG7</accession>
<dbReference type="Pfam" id="PF20960">
    <property type="entry name" value="Bag6_BAGS"/>
    <property type="match status" value="1"/>
</dbReference>
<dbReference type="AlphaFoldDB" id="A0AAD3MFG7"/>
<evidence type="ECO:0000259" key="2">
    <source>
        <dbReference type="Pfam" id="PF20960"/>
    </source>
</evidence>
<dbReference type="Proteomes" id="UP001279410">
    <property type="component" value="Unassembled WGS sequence"/>
</dbReference>
<evidence type="ECO:0000313" key="4">
    <source>
        <dbReference type="Proteomes" id="UP001279410"/>
    </source>
</evidence>
<gene>
    <name evidence="3" type="ORF">AKAME5_000589600</name>
</gene>
<comment type="caution">
    <text evidence="3">The sequence shown here is derived from an EMBL/GenBank/DDBJ whole genome shotgun (WGS) entry which is preliminary data.</text>
</comment>
<name>A0AAD3MFG7_LATJO</name>
<proteinExistence type="predicted"/>
<feature type="region of interest" description="Disordered" evidence="1">
    <location>
        <begin position="1"/>
        <end position="35"/>
    </location>
</feature>
<dbReference type="InterPro" id="IPR048926">
    <property type="entry name" value="Bag6_BAGS"/>
</dbReference>
<organism evidence="3 4">
    <name type="scientific">Lates japonicus</name>
    <name type="common">Japanese lates</name>
    <dbReference type="NCBI Taxonomy" id="270547"/>
    <lineage>
        <taxon>Eukaryota</taxon>
        <taxon>Metazoa</taxon>
        <taxon>Chordata</taxon>
        <taxon>Craniata</taxon>
        <taxon>Vertebrata</taxon>
        <taxon>Euteleostomi</taxon>
        <taxon>Actinopterygii</taxon>
        <taxon>Neopterygii</taxon>
        <taxon>Teleostei</taxon>
        <taxon>Neoteleostei</taxon>
        <taxon>Acanthomorphata</taxon>
        <taxon>Carangaria</taxon>
        <taxon>Carangaria incertae sedis</taxon>
        <taxon>Centropomidae</taxon>
        <taxon>Lates</taxon>
    </lineage>
</organism>
<keyword evidence="4" id="KW-1185">Reference proteome</keyword>
<evidence type="ECO:0000313" key="3">
    <source>
        <dbReference type="EMBL" id="GLD53108.1"/>
    </source>
</evidence>
<feature type="non-terminal residue" evidence="3">
    <location>
        <position position="1"/>
    </location>
</feature>